<keyword evidence="5" id="KW-1185">Reference proteome</keyword>
<dbReference type="AlphaFoldDB" id="A0A2X2CXP0"/>
<dbReference type="RefSeq" id="WP_010796526.1">
    <property type="nucleotide sequence ID" value="NZ_CP069262.1"/>
</dbReference>
<dbReference type="Pfam" id="PF01295">
    <property type="entry name" value="Adenylate_cycl"/>
    <property type="match status" value="1"/>
</dbReference>
<dbReference type="GO" id="GO:0004016">
    <property type="term" value="F:adenylate cyclase activity"/>
    <property type="evidence" value="ECO:0007669"/>
    <property type="project" value="InterPro"/>
</dbReference>
<reference evidence="2 5" key="2">
    <citation type="submission" date="2020-10" db="EMBL/GenBank/DDBJ databases">
        <title>Genome sequences of Pseudomonas isolates.</title>
        <authorList>
            <person name="Wessels L."/>
            <person name="Reich F."/>
            <person name="Hammerl J."/>
        </authorList>
    </citation>
    <scope>NUCLEOTIDE SEQUENCE [LARGE SCALE GENOMIC DNA]</scope>
    <source>
        <strain evidence="2 5">20-MO00624-0</strain>
    </source>
</reference>
<dbReference type="InterPro" id="IPR024685">
    <property type="entry name" value="Adenylate_cyclase_1_N"/>
</dbReference>
<dbReference type="Proteomes" id="UP000626180">
    <property type="component" value="Unassembled WGS sequence"/>
</dbReference>
<evidence type="ECO:0000259" key="1">
    <source>
        <dbReference type="Pfam" id="PF12633"/>
    </source>
</evidence>
<dbReference type="PIRSF" id="PIRSF001444">
    <property type="entry name" value="Adenylate_cycl"/>
    <property type="match status" value="1"/>
</dbReference>
<accession>A0A2X2CXP0</accession>
<dbReference type="EMBL" id="UAUF01000014">
    <property type="protein sequence ID" value="SPZ13007.1"/>
    <property type="molecule type" value="Genomic_DNA"/>
</dbReference>
<gene>
    <name evidence="2" type="ORF">IRZ65_15195</name>
    <name evidence="3" type="ORF">NCTC11842_04790</name>
</gene>
<evidence type="ECO:0000313" key="2">
    <source>
        <dbReference type="EMBL" id="MBF8642030.1"/>
    </source>
</evidence>
<reference evidence="3 4" key="1">
    <citation type="submission" date="2018-06" db="EMBL/GenBank/DDBJ databases">
        <authorList>
            <consortium name="Pathogen Informatics"/>
            <person name="Doyle S."/>
        </authorList>
    </citation>
    <scope>NUCLEOTIDE SEQUENCE [LARGE SCALE GENOMIC DNA]</scope>
    <source>
        <strain evidence="3 4">NCTC11842</strain>
    </source>
</reference>
<dbReference type="Proteomes" id="UP000250443">
    <property type="component" value="Unassembled WGS sequence"/>
</dbReference>
<dbReference type="EMBL" id="JADMCD010000008">
    <property type="protein sequence ID" value="MBF8642030.1"/>
    <property type="molecule type" value="Genomic_DNA"/>
</dbReference>
<evidence type="ECO:0000313" key="5">
    <source>
        <dbReference type="Proteomes" id="UP000626180"/>
    </source>
</evidence>
<feature type="domain" description="Adenylate cyclase class-I N-terminal" evidence="1">
    <location>
        <begin position="20"/>
        <end position="216"/>
    </location>
</feature>
<sequence length="951" mass="109519">MTRFPDLQLDDDEGIDRKALKQVRARFLTINTGRLVRALEGLPSRQQPVLTLLPLLLHVNHPMLPGYVSASTPAGLTGFEPTDEQLAEARRLTRSFAYKPARTHRDEPLHGLYLMGSLGTLTQADSSDLDIWLCHAPGMSAQALAELQRKCALLETWAASLNAELHIFLIDADQFSQGQRPGLLTSDDCGTAQHFLLLDEFYRTAIWLGGRTPLWWQVPVAQEESDYEGFTQRLLHHRFIKAREVLDFGHIDHIPPGEYIGAGLWQLFKGISSPYKSVLKLMVTELYACEHPHTVTLSRRLKQLVHSGVTDLDQVDPYRLVYQRLEEYLLLRGDLDRLELVRRCLYLKVGKPLSRPPRQGRKSWQRLLMEKLTQSWGWDEHMLRKLDERQGWKVDDVSAERRILVNALTHSYRFLAQFAQQQQVESHLAPRDLSILGRRLYAAFERKAGKIDFINPGIAPDLAEEFVTLVQEERPFGERRRPWSLHRGNLTAEECHSHSPLKRTWELAELLAWCRYNGIIDNATRLTLHAGESDLTPFELNNLIQSFQQSFNDRPDTVPEAVLLRPAAPREVLLLINVGIDPLYQHSQRNVYLTSDRIDALGYAGMRENLVLTLDQITLNSWNELYVNRFEGANALLDCLCAYFNSLPSGDQESLPRLSIRSFCRNRAPLIVERVEAVFDEVRTAMLREHKTRYLLQIQQRFHMLELREGKLSHTPLADRDSLLLHLSAPKQEWTPLSLDPHALEGDELGLILPLGRTGSIQVFYRQEGETARVYVLDEHNALWSQRLPFHDEHTLLAPLQRFLHSIHRRQSAQVPLEASRVPLAEMHYFQVLPPAPQRARHLERRQIDLPLETVPYYAVQAIVTATKAGRRLVTLYCDHREFSELDYGPRLYQEVARHILARRRTGERYRCYLTDLDLLHVPGEPRPHTLAYLRLKAELEEALNQAFMAV</sequence>
<name>A0A2X2CXP0_PSELU</name>
<dbReference type="PANTHER" id="PTHR38760">
    <property type="entry name" value="ADENYLATE CYCLASE"/>
    <property type="match status" value="1"/>
</dbReference>
<proteinExistence type="predicted"/>
<organism evidence="3 4">
    <name type="scientific">Pseudomonas luteola</name>
    <dbReference type="NCBI Taxonomy" id="47886"/>
    <lineage>
        <taxon>Bacteria</taxon>
        <taxon>Pseudomonadati</taxon>
        <taxon>Pseudomonadota</taxon>
        <taxon>Gammaproteobacteria</taxon>
        <taxon>Pseudomonadales</taxon>
        <taxon>Pseudomonadaceae</taxon>
        <taxon>Pseudomonas</taxon>
    </lineage>
</organism>
<evidence type="ECO:0000313" key="4">
    <source>
        <dbReference type="Proteomes" id="UP000250443"/>
    </source>
</evidence>
<evidence type="ECO:0000313" key="3">
    <source>
        <dbReference type="EMBL" id="SPZ13007.1"/>
    </source>
</evidence>
<protein>
    <submittedName>
        <fullName evidence="2 3">Adenylate cyclase</fullName>
    </submittedName>
</protein>
<dbReference type="PANTHER" id="PTHR38760:SF1">
    <property type="entry name" value="ADENYLATE CYCLASE"/>
    <property type="match status" value="1"/>
</dbReference>
<dbReference type="InterPro" id="IPR000274">
    <property type="entry name" value="Adenylate_cyclase_1"/>
</dbReference>
<dbReference type="Pfam" id="PF12633">
    <property type="entry name" value="Adenyl_cycl_N"/>
    <property type="match status" value="1"/>
</dbReference>
<dbReference type="GO" id="GO:0006171">
    <property type="term" value="P:cAMP biosynthetic process"/>
    <property type="evidence" value="ECO:0007669"/>
    <property type="project" value="InterPro"/>
</dbReference>